<dbReference type="InterPro" id="IPR030392">
    <property type="entry name" value="S74_ICA"/>
</dbReference>
<dbReference type="InterPro" id="IPR003305">
    <property type="entry name" value="CenC_carb-bd"/>
</dbReference>
<comment type="caution">
    <text evidence="4">The sequence shown here is derived from an EMBL/GenBank/DDBJ whole genome shotgun (WGS) entry which is preliminary data.</text>
</comment>
<evidence type="ECO:0000256" key="1">
    <source>
        <dbReference type="ARBA" id="ARBA00022801"/>
    </source>
</evidence>
<name>A0A2S5GG53_9BACL</name>
<dbReference type="SUPFAM" id="SSF49785">
    <property type="entry name" value="Galactose-binding domain-like"/>
    <property type="match status" value="1"/>
</dbReference>
<keyword evidence="1" id="KW-0378">Hydrolase</keyword>
<gene>
    <name evidence="4" type="ORF">C4B60_00550</name>
</gene>
<organism evidence="4 5">
    <name type="scientific">Jeotgalibacillus proteolyticus</name>
    <dbReference type="NCBI Taxonomy" id="2082395"/>
    <lineage>
        <taxon>Bacteria</taxon>
        <taxon>Bacillati</taxon>
        <taxon>Bacillota</taxon>
        <taxon>Bacilli</taxon>
        <taxon>Bacillales</taxon>
        <taxon>Caryophanaceae</taxon>
        <taxon>Jeotgalibacillus</taxon>
    </lineage>
</organism>
<evidence type="ECO:0000259" key="3">
    <source>
        <dbReference type="PROSITE" id="PS51688"/>
    </source>
</evidence>
<dbReference type="InterPro" id="IPR007119">
    <property type="entry name" value="Phage_tail_spike_N"/>
</dbReference>
<dbReference type="Pfam" id="PF02018">
    <property type="entry name" value="CBM_4_9"/>
    <property type="match status" value="1"/>
</dbReference>
<dbReference type="InterPro" id="IPR013783">
    <property type="entry name" value="Ig-like_fold"/>
</dbReference>
<keyword evidence="2" id="KW-0175">Coiled coil</keyword>
<evidence type="ECO:0000313" key="4">
    <source>
        <dbReference type="EMBL" id="PPA71901.1"/>
    </source>
</evidence>
<dbReference type="Gene3D" id="1.20.5.340">
    <property type="match status" value="2"/>
</dbReference>
<evidence type="ECO:0000256" key="2">
    <source>
        <dbReference type="SAM" id="Coils"/>
    </source>
</evidence>
<dbReference type="RefSeq" id="WP_104055654.1">
    <property type="nucleotide sequence ID" value="NZ_PREZ01000001.1"/>
</dbReference>
<feature type="domain" description="Peptidase S74" evidence="3">
    <location>
        <begin position="1813"/>
        <end position="1919"/>
    </location>
</feature>
<dbReference type="Gene3D" id="2.60.120.260">
    <property type="entry name" value="Galactose-binding domain-like"/>
    <property type="match status" value="1"/>
</dbReference>
<feature type="coiled-coil region" evidence="2">
    <location>
        <begin position="1891"/>
        <end position="1918"/>
    </location>
</feature>
<dbReference type="Gene3D" id="1.10.287.1490">
    <property type="match status" value="1"/>
</dbReference>
<sequence length="1920" mass="210626">MSELYIFNQDDKIITTLTESTGLISTWFKDHLNLVPDEPFIFTVEADTEEAKHVVEENQVVFRDKEGDFRLFVIKELDDSDREEGPMTIATCEPAFMELKEHIVVDRRFVDQTAQTVLNAALQGTRWSGEVEADLGRETTNFYYVSAVDSVWKTHEIWGGDIKDVVEFDGNEITARKIKLLQRLGVDRGHRFDIDHNIDEIQRTVLSYPVTALYGRGASLPIEDDEGNETGGFTRYIDFAEVEWKKSNGDPVDKPRGQQWVGDPEALQKYGRKNEGKLLPREAIFSNQDYEDPAQLLSATWDQLQVSKDPEVHYRLSVHLLETIAGYEHEKVSLGDTSQAIDRNFSRPIEIQSRVIGLEYDVLDIEGTAVAEMGQFLSVHDYDDRLERVIGTINDNRGKWEQDKKVNLDSYPDIPPAMPANVVVVGGFQVIQLYWELNTELYFRHYEVYASRVSGFVPDAQHLIYKGTLNALAHPVETDEVWYYRIRAVNFHGRPSEFTQEYQGSSIRVISEDILFGPDIAAELRKLGDIVADGSLSINKFKNETLEAIQETARQYTDAEIRETENAFNRELADKAGINYVDGQFDLANSNLQNRVSEINQDLAKRAGLSYVNGRFDLIDSDLNKALGDINLITGDLSGLDTRVAVLQDTAVNLQTRVGNSESALAAAGGRITSIETDINTIEGTLAVTIDQLANVDGVLSSQQTQINANAQAITIKADQEEVDTLTGTVSVLGSELSVQAGLIGAKAEASELITVDNRVTGVRNDLSSLQVRADGISANVSTLRTDFDGLEFGGRNFILNSTFSKHRENWGFGMTAQFIDNMINGLPGVVLSRQSFTGDSRAFLSQTRSLHLQVGEKYTYSGWFYIDSDIPLDVINSSFFIRTYAEGTSGTFIDFINQQVNLSNYDYDKWYFFERTGVIPEGFEGTSDVRFALGRNGKIRLSGLKFEKGSKATDWSQAHEDVDDSINAVQFFASGIEQKADSIALNVTSLSQTVNGHAASITNAQTSITQLNSSITNKAERSEVTTVDGRVTGVRNDLSVLQVSVNGISSSVTSLTNDFNGLEFGGRNYYTGTTKDFRSVTFSGWDNYFSYVNIGEETPFKTGDKVTGRMFLKPQNHPVTIHLEFRNETTYIKQSFGNYITAGYEGYSIVTTDIPTGATRMRLSIRHNSGSTTTNTVQYKEMKLERGNKPTDWTPSPEDTDAAISTVQSFASSVDQKANSIQSSVTSLIQTVNGHSSSISSAQSSITQLNGSITAKAEQSQVDTIEGKVSSVQSDLASLTVGVNGISTSVSALRNDFDGLEIGGRNLAPNSTGNYGLGSGLTGWRTINTGGILSVEEGLNGNKSLSRSITAGSGGLYTPFGTVAGGQKYTVSFWVKVEKSASVSHLLKFRTALGVESNPIPALSRTISPDKWVLFVTTFLVPEDIVLAATTPRLSAGADAYPIRMWITQYKMERGEKATDWTPAPEDIENRFSSTETSINQLSTEIGLRARQTTVDSLTGRMSDAESTLLIQADQISSRVTRNGIVSAINQTPESIKINAGLIDLIGDVFINNGRAVISNLAVGTAAIANGAITNAKLGTAIIGEAQIQTGAITNAKIANAAIDSAKIASVDAVKINSGLITGTEIRTASTQNYLFLRNQTLDFINGNLVKMRIGFMDENNNVAAEPYLTMGAGNSVGRDKMHIEKQTGYFSMIYTPGNSGQSSLRMSNEGNAELQARNDLYLGGGRIIARTQIISNDGSDYYINGSGGLTTTLAARPLIAGGLRSSGTNLYLATGVGQTGEVRATDANGYAAGGTIYYVPMRARSFPTSTSLRENKRDIEVFKEDALSVIKNAKTYLYRIKDDPTGYLQLGLMVDETPRTMHGEAGDSIEMYALGSYLWRGQQQAAYKLDEHEYEINMLKMENQLLKARIKKLENAAA</sequence>
<dbReference type="PROSITE" id="PS51688">
    <property type="entry name" value="ICA"/>
    <property type="match status" value="1"/>
</dbReference>
<dbReference type="OrthoDB" id="2240714at2"/>
<dbReference type="NCBIfam" id="TIGR01665">
    <property type="entry name" value="put_anti_recept"/>
    <property type="match status" value="1"/>
</dbReference>
<dbReference type="InterPro" id="IPR010572">
    <property type="entry name" value="Tail_dom"/>
</dbReference>
<dbReference type="SUPFAM" id="SSF58100">
    <property type="entry name" value="Bacterial hemolysins"/>
    <property type="match status" value="1"/>
</dbReference>
<dbReference type="Gene3D" id="2.60.40.10">
    <property type="entry name" value="Immunoglobulins"/>
    <property type="match status" value="1"/>
</dbReference>
<reference evidence="4 5" key="1">
    <citation type="submission" date="2018-02" db="EMBL/GenBank/DDBJ databases">
        <title>Jeotgalibacillus proteolyticum sp. nov. a protease producing bacterium isolated from ocean sediments of Laizhou Bay.</title>
        <authorList>
            <person name="Li Y."/>
        </authorList>
    </citation>
    <scope>NUCLEOTIDE SEQUENCE [LARGE SCALE GENOMIC DNA]</scope>
    <source>
        <strain evidence="4 5">22-7</strain>
    </source>
</reference>
<dbReference type="EMBL" id="PREZ01000001">
    <property type="protein sequence ID" value="PPA71901.1"/>
    <property type="molecule type" value="Genomic_DNA"/>
</dbReference>
<proteinExistence type="predicted"/>
<accession>A0A2S5GG53</accession>
<dbReference type="GO" id="GO:0016798">
    <property type="term" value="F:hydrolase activity, acting on glycosyl bonds"/>
    <property type="evidence" value="ECO:0007669"/>
    <property type="project" value="InterPro"/>
</dbReference>
<dbReference type="InterPro" id="IPR008979">
    <property type="entry name" value="Galactose-bd-like_sf"/>
</dbReference>
<dbReference type="Pfam" id="PF06605">
    <property type="entry name" value="Prophage_tail"/>
    <property type="match status" value="1"/>
</dbReference>
<dbReference type="Proteomes" id="UP000239047">
    <property type="component" value="Unassembled WGS sequence"/>
</dbReference>
<protein>
    <recommendedName>
        <fullName evidence="3">Peptidase S74 domain-containing protein</fullName>
    </recommendedName>
</protein>
<evidence type="ECO:0000313" key="5">
    <source>
        <dbReference type="Proteomes" id="UP000239047"/>
    </source>
</evidence>
<keyword evidence="5" id="KW-1185">Reference proteome</keyword>